<keyword evidence="2" id="KW-0560">Oxidoreductase</keyword>
<dbReference type="PANTHER" id="PTHR43477">
    <property type="entry name" value="DIHYDROANTICAPSIN 7-DEHYDROGENASE"/>
    <property type="match status" value="1"/>
</dbReference>
<evidence type="ECO:0008006" key="5">
    <source>
        <dbReference type="Google" id="ProtNLM"/>
    </source>
</evidence>
<evidence type="ECO:0000256" key="2">
    <source>
        <dbReference type="ARBA" id="ARBA00023002"/>
    </source>
</evidence>
<dbReference type="EMBL" id="BAWF01000056">
    <property type="protein sequence ID" value="GAF48588.1"/>
    <property type="molecule type" value="Genomic_DNA"/>
</dbReference>
<dbReference type="InterPro" id="IPR002347">
    <property type="entry name" value="SDR_fam"/>
</dbReference>
<dbReference type="GO" id="GO:0016491">
    <property type="term" value="F:oxidoreductase activity"/>
    <property type="evidence" value="ECO:0007669"/>
    <property type="project" value="UniProtKB-KW"/>
</dbReference>
<keyword evidence="4" id="KW-1185">Reference proteome</keyword>
<dbReference type="PRINTS" id="PR00081">
    <property type="entry name" value="GDHRDH"/>
</dbReference>
<sequence length="240" mass="24584">MSLNSASRVVVLGGTSGIGLAIAQAASEAGAAVVVASRNPDSVTAALKELPDNAVGHAVDASSTKSLRAFFHEIGQFDHLAYTAADTLISTPLEDYTPQSALTFFNLRVVYAFEAVRLAVPHLRPGGSITLTSGTAAFKGGPGWLLGCAAAGAIASSARSLAVELAPLRVNAVAPGVIRSPLWSGMTETEQQQMYADTGAALPLGRVGEVQDAAKAYIQLMDQDYATGVVSVIDGGTLLV</sequence>
<comment type="caution">
    <text evidence="3">The sequence shown here is derived from an EMBL/GenBank/DDBJ whole genome shotgun (WGS) entry which is preliminary data.</text>
</comment>
<dbReference type="Gene3D" id="3.40.50.720">
    <property type="entry name" value="NAD(P)-binding Rossmann-like Domain"/>
    <property type="match status" value="1"/>
</dbReference>
<dbReference type="Pfam" id="PF13561">
    <property type="entry name" value="adh_short_C2"/>
    <property type="match status" value="1"/>
</dbReference>
<proteinExistence type="inferred from homology"/>
<organism evidence="3 4">
    <name type="scientific">Rhodococcus wratislaviensis NBRC 100605</name>
    <dbReference type="NCBI Taxonomy" id="1219028"/>
    <lineage>
        <taxon>Bacteria</taxon>
        <taxon>Bacillati</taxon>
        <taxon>Actinomycetota</taxon>
        <taxon>Actinomycetes</taxon>
        <taxon>Mycobacteriales</taxon>
        <taxon>Nocardiaceae</taxon>
        <taxon>Rhodococcus</taxon>
    </lineage>
</organism>
<dbReference type="RefSeq" id="WP_037239079.1">
    <property type="nucleotide sequence ID" value="NZ_BAWF01000056.1"/>
</dbReference>
<dbReference type="OrthoDB" id="9806974at2"/>
<protein>
    <recommendedName>
        <fullName evidence="5">Oxidoreductase</fullName>
    </recommendedName>
</protein>
<accession>X0PYL7</accession>
<evidence type="ECO:0000256" key="1">
    <source>
        <dbReference type="ARBA" id="ARBA00006484"/>
    </source>
</evidence>
<reference evidence="3 4" key="1">
    <citation type="submission" date="2014-02" db="EMBL/GenBank/DDBJ databases">
        <title>Whole genome shotgun sequence of Rhodococcus wratislaviensis NBRC 100605.</title>
        <authorList>
            <person name="Hosoyama A."/>
            <person name="Tsuchikane K."/>
            <person name="Yoshida I."/>
            <person name="Ohji S."/>
            <person name="Ichikawa N."/>
            <person name="Yamazoe A."/>
            <person name="Fujita N."/>
        </authorList>
    </citation>
    <scope>NUCLEOTIDE SEQUENCE [LARGE SCALE GENOMIC DNA]</scope>
    <source>
        <strain evidence="3 4">NBRC 100605</strain>
    </source>
</reference>
<dbReference type="AlphaFoldDB" id="X0PYL7"/>
<dbReference type="Proteomes" id="UP000019491">
    <property type="component" value="Unassembled WGS sequence"/>
</dbReference>
<evidence type="ECO:0000313" key="3">
    <source>
        <dbReference type="EMBL" id="GAF48588.1"/>
    </source>
</evidence>
<name>X0PYL7_RHOWR</name>
<dbReference type="InterPro" id="IPR051122">
    <property type="entry name" value="SDR_DHRS6-like"/>
</dbReference>
<gene>
    <name evidence="3" type="ORF">RW1_056_00140</name>
</gene>
<dbReference type="InterPro" id="IPR036291">
    <property type="entry name" value="NAD(P)-bd_dom_sf"/>
</dbReference>
<evidence type="ECO:0000313" key="4">
    <source>
        <dbReference type="Proteomes" id="UP000019491"/>
    </source>
</evidence>
<comment type="similarity">
    <text evidence="1">Belongs to the short-chain dehydrogenases/reductases (SDR) family.</text>
</comment>
<dbReference type="PANTHER" id="PTHR43477:SF1">
    <property type="entry name" value="DIHYDROANTICAPSIN 7-DEHYDROGENASE"/>
    <property type="match status" value="1"/>
</dbReference>
<dbReference type="SUPFAM" id="SSF51735">
    <property type="entry name" value="NAD(P)-binding Rossmann-fold domains"/>
    <property type="match status" value="1"/>
</dbReference>